<dbReference type="InterPro" id="IPR004099">
    <property type="entry name" value="Pyr_nucl-diS_OxRdtase_dimer"/>
</dbReference>
<dbReference type="InterPro" id="IPR001100">
    <property type="entry name" value="Pyr_nuc-diS_OxRdtase"/>
</dbReference>
<keyword evidence="7 11" id="KW-0676">Redox-active center</keyword>
<evidence type="ECO:0000256" key="6">
    <source>
        <dbReference type="ARBA" id="ARBA00023157"/>
    </source>
</evidence>
<dbReference type="Gene3D" id="3.50.50.60">
    <property type="entry name" value="FAD/NAD(P)-binding domain"/>
    <property type="match status" value="2"/>
</dbReference>
<comment type="subunit">
    <text evidence="2">Homodimer.</text>
</comment>
<comment type="similarity">
    <text evidence="1 11">Belongs to the class-I pyridine nucleotide-disulfide oxidoreductase family.</text>
</comment>
<dbReference type="PROSITE" id="PS00076">
    <property type="entry name" value="PYRIDINE_REDOX_1"/>
    <property type="match status" value="1"/>
</dbReference>
<dbReference type="Gene3D" id="3.30.390.30">
    <property type="match status" value="1"/>
</dbReference>
<feature type="disulfide bond" description="Redox-active" evidence="10">
    <location>
        <begin position="42"/>
        <end position="47"/>
    </location>
</feature>
<dbReference type="GO" id="GO:0045454">
    <property type="term" value="P:cell redox homeostasis"/>
    <property type="evidence" value="ECO:0007669"/>
    <property type="project" value="InterPro"/>
</dbReference>
<dbReference type="PIRSF" id="PIRSF000350">
    <property type="entry name" value="Mercury_reductase_MerA"/>
    <property type="match status" value="1"/>
</dbReference>
<feature type="binding site" evidence="9">
    <location>
        <position position="262"/>
    </location>
    <ligand>
        <name>NAD(+)</name>
        <dbReference type="ChEBI" id="CHEBI:57540"/>
    </ligand>
</feature>
<reference evidence="14" key="1">
    <citation type="submission" date="2015-10" db="EMBL/GenBank/DDBJ databases">
        <title>Description of Candidatus Tenderia electrophaga gen. nov, sp. nov., an Uncultivated Electroautotroph from a Biocathode Enrichment.</title>
        <authorList>
            <person name="Eddie B.J."/>
            <person name="Malanoski A.P."/>
            <person name="Wang Z."/>
            <person name="Hall R.J."/>
            <person name="Oh S.D."/>
            <person name="Heiner C."/>
            <person name="Lin B."/>
            <person name="Strycharz-Glaven S.M."/>
        </authorList>
    </citation>
    <scope>NUCLEOTIDE SEQUENCE [LARGE SCALE GENOMIC DNA]</scope>
    <source>
        <strain evidence="14">NRL1</strain>
    </source>
</reference>
<dbReference type="PANTHER" id="PTHR42737:SF2">
    <property type="entry name" value="GLUTATHIONE REDUCTASE"/>
    <property type="match status" value="1"/>
</dbReference>
<dbReference type="GO" id="GO:0050660">
    <property type="term" value="F:flavin adenine dinucleotide binding"/>
    <property type="evidence" value="ECO:0007669"/>
    <property type="project" value="InterPro"/>
</dbReference>
<dbReference type="GO" id="GO:0050661">
    <property type="term" value="F:NADP binding"/>
    <property type="evidence" value="ECO:0007669"/>
    <property type="project" value="InterPro"/>
</dbReference>
<keyword evidence="6" id="KW-1015">Disulfide bond</keyword>
<dbReference type="PRINTS" id="PR00411">
    <property type="entry name" value="PNDRDTASEI"/>
</dbReference>
<evidence type="ECO:0000313" key="15">
    <source>
        <dbReference type="Proteomes" id="UP000055136"/>
    </source>
</evidence>
<dbReference type="GO" id="GO:0034599">
    <property type="term" value="P:cellular response to oxidative stress"/>
    <property type="evidence" value="ECO:0007669"/>
    <property type="project" value="TreeGrafter"/>
</dbReference>
<keyword evidence="3 11" id="KW-0285">Flavoprotein</keyword>
<feature type="binding site" evidence="9">
    <location>
        <position position="51"/>
    </location>
    <ligand>
        <name>FAD</name>
        <dbReference type="ChEBI" id="CHEBI:57692"/>
    </ligand>
</feature>
<dbReference type="NCBIfam" id="TIGR01421">
    <property type="entry name" value="gluta_reduc_1"/>
    <property type="match status" value="1"/>
</dbReference>
<dbReference type="InterPro" id="IPR036188">
    <property type="entry name" value="FAD/NAD-bd_sf"/>
</dbReference>
<evidence type="ECO:0000256" key="2">
    <source>
        <dbReference type="ARBA" id="ARBA00011738"/>
    </source>
</evidence>
<evidence type="ECO:0000256" key="10">
    <source>
        <dbReference type="PIRSR" id="PIRSR000350-4"/>
    </source>
</evidence>
<dbReference type="GO" id="GO:0005829">
    <property type="term" value="C:cytosol"/>
    <property type="evidence" value="ECO:0007669"/>
    <property type="project" value="TreeGrafter"/>
</dbReference>
<evidence type="ECO:0000256" key="1">
    <source>
        <dbReference type="ARBA" id="ARBA00007532"/>
    </source>
</evidence>
<sequence>MSKHYDVIAIGGGSGGLAATKQAAKHGARCAVIEAGRLGGACVNVGCVPKKVMWYAASLGHALEDAKDYGFSLSHGGLNWAKLKQGRDAYVQRLNQIHLDSLDTAGVDFIPGHARFIDQHTVEINGVAYQADHIIIASGGRPLTPQLPGGEFGITSDGFFELETLPQKVAIVGGGYIAVEIAGVLNALGSQVDMLLRGDQLLSSFDALIRDTLRQQMEQDGVGIHPCYNLETVTLGRNDKLVLVPHERPELSGYDCLIWAIGRIPNSDRLNVEAIDLICDASGAILVDEFQNTNIDNIYAIGDVTGRATLTPVAIAAGRKLADRLFGGQSDSRLDYHNIPSVVFAHPPIGTVGLTEAQAREQFGSQVKIYQTRFTGMYHALTRHKTKTAMKLVCVGAEENIVGCHMVGHGCDEMLQGFAVAIKMGATKADFDNTVAIHPTSAEEWVTLK</sequence>
<keyword evidence="4 9" id="KW-0274">FAD</keyword>
<dbReference type="InterPro" id="IPR012999">
    <property type="entry name" value="Pyr_OxRdtase_I_AS"/>
</dbReference>
<dbReference type="PRINTS" id="PR00368">
    <property type="entry name" value="FADPNR"/>
</dbReference>
<dbReference type="STRING" id="1748243.Tel_02270"/>
<keyword evidence="5 11" id="KW-0560">Oxidoreductase</keyword>
<dbReference type="AlphaFoldDB" id="A0A0S2TA90"/>
<dbReference type="InterPro" id="IPR016156">
    <property type="entry name" value="FAD/NAD-linked_Rdtase_dimer_sf"/>
</dbReference>
<dbReference type="FunFam" id="3.30.390.30:FF:000003">
    <property type="entry name" value="Glutathione reductase"/>
    <property type="match status" value="1"/>
</dbReference>
<evidence type="ECO:0000256" key="4">
    <source>
        <dbReference type="ARBA" id="ARBA00022827"/>
    </source>
</evidence>
<dbReference type="SUPFAM" id="SSF55424">
    <property type="entry name" value="FAD/NAD-linked reductases, dimerisation (C-terminal) domain"/>
    <property type="match status" value="1"/>
</dbReference>
<keyword evidence="15" id="KW-1185">Reference proteome</keyword>
<evidence type="ECO:0000259" key="12">
    <source>
        <dbReference type="Pfam" id="PF02852"/>
    </source>
</evidence>
<feature type="domain" description="FAD/NAD(P)-binding" evidence="13">
    <location>
        <begin position="5"/>
        <end position="318"/>
    </location>
</feature>
<proteinExistence type="inferred from homology"/>
<evidence type="ECO:0000256" key="3">
    <source>
        <dbReference type="ARBA" id="ARBA00022630"/>
    </source>
</evidence>
<evidence type="ECO:0000256" key="11">
    <source>
        <dbReference type="RuleBase" id="RU003691"/>
    </source>
</evidence>
<comment type="cofactor">
    <cofactor evidence="9">
        <name>FAD</name>
        <dbReference type="ChEBI" id="CHEBI:57692"/>
    </cofactor>
    <text evidence="9">Binds 1 FAD per subunit.</text>
</comment>
<dbReference type="PANTHER" id="PTHR42737">
    <property type="entry name" value="GLUTATHIONE REDUCTASE"/>
    <property type="match status" value="1"/>
</dbReference>
<protein>
    <submittedName>
        <fullName evidence="14">Glutathione reductase</fullName>
        <ecNumber evidence="14">1.8.1.7</ecNumber>
    </submittedName>
</protein>
<keyword evidence="9" id="KW-0547">Nucleotide-binding</keyword>
<feature type="binding site" evidence="9">
    <location>
        <begin position="173"/>
        <end position="180"/>
    </location>
    <ligand>
        <name>NAD(+)</name>
        <dbReference type="ChEBI" id="CHEBI:57540"/>
    </ligand>
</feature>
<feature type="active site" description="Proton acceptor" evidence="8">
    <location>
        <position position="438"/>
    </location>
</feature>
<dbReference type="KEGG" id="tee:Tel_02270"/>
<dbReference type="InterPro" id="IPR046952">
    <property type="entry name" value="GSHR/TRXR-like"/>
</dbReference>
<dbReference type="NCBIfam" id="NF004776">
    <property type="entry name" value="PRK06116.1"/>
    <property type="match status" value="1"/>
</dbReference>
<dbReference type="InterPro" id="IPR023753">
    <property type="entry name" value="FAD/NAD-binding_dom"/>
</dbReference>
<evidence type="ECO:0000313" key="14">
    <source>
        <dbReference type="EMBL" id="ALP52058.1"/>
    </source>
</evidence>
<feature type="domain" description="Pyridine nucleotide-disulphide oxidoreductase dimerisation" evidence="12">
    <location>
        <begin position="339"/>
        <end position="447"/>
    </location>
</feature>
<dbReference type="EMBL" id="CP013099">
    <property type="protein sequence ID" value="ALP52058.1"/>
    <property type="molecule type" value="Genomic_DNA"/>
</dbReference>
<evidence type="ECO:0000256" key="8">
    <source>
        <dbReference type="PIRSR" id="PIRSR000350-2"/>
    </source>
</evidence>
<keyword evidence="9" id="KW-0520">NAD</keyword>
<evidence type="ECO:0000259" key="13">
    <source>
        <dbReference type="Pfam" id="PF07992"/>
    </source>
</evidence>
<dbReference type="GO" id="GO:0006749">
    <property type="term" value="P:glutathione metabolic process"/>
    <property type="evidence" value="ECO:0007669"/>
    <property type="project" value="InterPro"/>
</dbReference>
<dbReference type="EC" id="1.8.1.7" evidence="14"/>
<dbReference type="Pfam" id="PF02852">
    <property type="entry name" value="Pyr_redox_dim"/>
    <property type="match status" value="1"/>
</dbReference>
<gene>
    <name evidence="14" type="ORF">Tel_02270</name>
</gene>
<feature type="binding site" evidence="9">
    <location>
        <position position="303"/>
    </location>
    <ligand>
        <name>FAD</name>
        <dbReference type="ChEBI" id="CHEBI:57692"/>
    </ligand>
</feature>
<evidence type="ECO:0000256" key="5">
    <source>
        <dbReference type="ARBA" id="ARBA00023002"/>
    </source>
</evidence>
<dbReference type="Pfam" id="PF07992">
    <property type="entry name" value="Pyr_redox_2"/>
    <property type="match status" value="1"/>
</dbReference>
<name>A0A0S2TA90_9GAMM</name>
<organism evidence="14 15">
    <name type="scientific">Candidatus Tenderia electrophaga</name>
    <dbReference type="NCBI Taxonomy" id="1748243"/>
    <lineage>
        <taxon>Bacteria</taxon>
        <taxon>Pseudomonadati</taxon>
        <taxon>Pseudomonadota</taxon>
        <taxon>Gammaproteobacteria</taxon>
        <taxon>Candidatus Tenderiales</taxon>
        <taxon>Candidatus Tenderiaceae</taxon>
        <taxon>Candidatus Tenderia</taxon>
    </lineage>
</organism>
<evidence type="ECO:0000256" key="7">
    <source>
        <dbReference type="ARBA" id="ARBA00023284"/>
    </source>
</evidence>
<dbReference type="FunFam" id="3.50.50.60:FF:000235">
    <property type="entry name" value="Glutathione reductase"/>
    <property type="match status" value="1"/>
</dbReference>
<dbReference type="Proteomes" id="UP000055136">
    <property type="component" value="Chromosome"/>
</dbReference>
<dbReference type="InterPro" id="IPR006322">
    <property type="entry name" value="Glutathione_Rdtase_euk/bac"/>
</dbReference>
<dbReference type="SUPFAM" id="SSF51905">
    <property type="entry name" value="FAD/NAD(P)-binding domain"/>
    <property type="match status" value="1"/>
</dbReference>
<dbReference type="GO" id="GO:0004362">
    <property type="term" value="F:glutathione-disulfide reductase (NADPH) activity"/>
    <property type="evidence" value="ECO:0007669"/>
    <property type="project" value="UniProtKB-EC"/>
</dbReference>
<evidence type="ECO:0000256" key="9">
    <source>
        <dbReference type="PIRSR" id="PIRSR000350-3"/>
    </source>
</evidence>
<accession>A0A0S2TA90</accession>